<feature type="chain" id="PRO_5046577332" description="Secreted protein" evidence="1">
    <location>
        <begin position="18"/>
        <end position="127"/>
    </location>
</feature>
<comment type="caution">
    <text evidence="2">The sequence shown here is derived from an EMBL/GenBank/DDBJ whole genome shotgun (WGS) entry which is preliminary data.</text>
</comment>
<evidence type="ECO:0000256" key="1">
    <source>
        <dbReference type="SAM" id="SignalP"/>
    </source>
</evidence>
<keyword evidence="3" id="KW-1185">Reference proteome</keyword>
<dbReference type="EMBL" id="JASNQZ010000006">
    <property type="protein sequence ID" value="KAL0957155.1"/>
    <property type="molecule type" value="Genomic_DNA"/>
</dbReference>
<evidence type="ECO:0000313" key="2">
    <source>
        <dbReference type="EMBL" id="KAL0957155.1"/>
    </source>
</evidence>
<organism evidence="2 3">
    <name type="scientific">Hohenbuehelia grisea</name>
    <dbReference type="NCBI Taxonomy" id="104357"/>
    <lineage>
        <taxon>Eukaryota</taxon>
        <taxon>Fungi</taxon>
        <taxon>Dikarya</taxon>
        <taxon>Basidiomycota</taxon>
        <taxon>Agaricomycotina</taxon>
        <taxon>Agaricomycetes</taxon>
        <taxon>Agaricomycetidae</taxon>
        <taxon>Agaricales</taxon>
        <taxon>Pleurotineae</taxon>
        <taxon>Pleurotaceae</taxon>
        <taxon>Hohenbuehelia</taxon>
    </lineage>
</organism>
<name>A0ABR3JMW0_9AGAR</name>
<accession>A0ABR3JMW0</accession>
<proteinExistence type="predicted"/>
<evidence type="ECO:0008006" key="4">
    <source>
        <dbReference type="Google" id="ProtNLM"/>
    </source>
</evidence>
<reference evidence="3" key="1">
    <citation type="submission" date="2024-06" db="EMBL/GenBank/DDBJ databases">
        <title>Multi-omics analyses provide insights into the biosynthesis of the anticancer antibiotic pleurotin in Hohenbuehelia grisea.</title>
        <authorList>
            <person name="Weaver J.A."/>
            <person name="Alberti F."/>
        </authorList>
    </citation>
    <scope>NUCLEOTIDE SEQUENCE [LARGE SCALE GENOMIC DNA]</scope>
    <source>
        <strain evidence="3">T-177</strain>
    </source>
</reference>
<protein>
    <recommendedName>
        <fullName evidence="4">Secreted protein</fullName>
    </recommendedName>
</protein>
<gene>
    <name evidence="2" type="ORF">HGRIS_003247</name>
</gene>
<dbReference type="Proteomes" id="UP001556367">
    <property type="component" value="Unassembled WGS sequence"/>
</dbReference>
<evidence type="ECO:0000313" key="3">
    <source>
        <dbReference type="Proteomes" id="UP001556367"/>
    </source>
</evidence>
<keyword evidence="1" id="KW-0732">Signal</keyword>
<sequence>MGLTILCAHWWALTASSALLRRPVPPTRFVSSTIRRYGLSKDPSQTSCHGHQRAAADERLVLKVQEWHLAPHTAYARILGEPRTAPARPGQVSHKLHLPCVGLQPFAFVHCPRRLSQAVPRHNSALR</sequence>
<feature type="signal peptide" evidence="1">
    <location>
        <begin position="1"/>
        <end position="17"/>
    </location>
</feature>